<keyword evidence="9" id="KW-1185">Reference proteome</keyword>
<dbReference type="InterPro" id="IPR036691">
    <property type="entry name" value="Endo/exonu/phosph_ase_sf"/>
</dbReference>
<dbReference type="Pfam" id="PF03372">
    <property type="entry name" value="Exo_endo_phos"/>
    <property type="match status" value="1"/>
</dbReference>
<feature type="compositionally biased region" description="Basic and acidic residues" evidence="6">
    <location>
        <begin position="1000"/>
        <end position="1012"/>
    </location>
</feature>
<evidence type="ECO:0000313" key="9">
    <source>
        <dbReference type="Proteomes" id="UP001227230"/>
    </source>
</evidence>
<dbReference type="PANTHER" id="PTHR31989">
    <property type="entry name" value="NAC DOMAIN-CONTAINING PROTEIN 82-RELATED"/>
    <property type="match status" value="1"/>
</dbReference>
<dbReference type="InterPro" id="IPR036093">
    <property type="entry name" value="NAC_dom_sf"/>
</dbReference>
<dbReference type="InterPro" id="IPR036397">
    <property type="entry name" value="RNaseH_sf"/>
</dbReference>
<dbReference type="SUPFAM" id="SSF101941">
    <property type="entry name" value="NAC domain"/>
    <property type="match status" value="4"/>
</dbReference>
<feature type="domain" description="NAC" evidence="7">
    <location>
        <begin position="625"/>
        <end position="773"/>
    </location>
</feature>
<dbReference type="SUPFAM" id="SSF47473">
    <property type="entry name" value="EF-hand"/>
    <property type="match status" value="1"/>
</dbReference>
<dbReference type="Gene3D" id="2.170.150.80">
    <property type="entry name" value="NAC domain"/>
    <property type="match status" value="4"/>
</dbReference>
<feature type="region of interest" description="Disordered" evidence="6">
    <location>
        <begin position="1056"/>
        <end position="1092"/>
    </location>
</feature>
<dbReference type="SUPFAM" id="SSF53098">
    <property type="entry name" value="Ribonuclease H-like"/>
    <property type="match status" value="1"/>
</dbReference>
<organism evidence="8 9">
    <name type="scientific">Vitis vinifera</name>
    <name type="common">Grape</name>
    <dbReference type="NCBI Taxonomy" id="29760"/>
    <lineage>
        <taxon>Eukaryota</taxon>
        <taxon>Viridiplantae</taxon>
        <taxon>Streptophyta</taxon>
        <taxon>Embryophyta</taxon>
        <taxon>Tracheophyta</taxon>
        <taxon>Spermatophyta</taxon>
        <taxon>Magnoliopsida</taxon>
        <taxon>eudicotyledons</taxon>
        <taxon>Gunneridae</taxon>
        <taxon>Pentapetalae</taxon>
        <taxon>rosids</taxon>
        <taxon>Vitales</taxon>
        <taxon>Vitaceae</taxon>
        <taxon>Viteae</taxon>
        <taxon>Vitis</taxon>
    </lineage>
</organism>
<dbReference type="EMBL" id="CP126662">
    <property type="protein sequence ID" value="WKA05674.1"/>
    <property type="molecule type" value="Genomic_DNA"/>
</dbReference>
<feature type="region of interest" description="Disordered" evidence="6">
    <location>
        <begin position="1972"/>
        <end position="2007"/>
    </location>
</feature>
<name>A0ABY9DDA5_VITVI</name>
<feature type="region of interest" description="Disordered" evidence="6">
    <location>
        <begin position="907"/>
        <end position="1012"/>
    </location>
</feature>
<evidence type="ECO:0000256" key="3">
    <source>
        <dbReference type="ARBA" id="ARBA00023125"/>
    </source>
</evidence>
<feature type="domain" description="NAC" evidence="7">
    <location>
        <begin position="1627"/>
        <end position="1776"/>
    </location>
</feature>
<feature type="compositionally biased region" description="Basic and acidic residues" evidence="6">
    <location>
        <begin position="1568"/>
        <end position="1583"/>
    </location>
</feature>
<reference evidence="8 9" key="1">
    <citation type="journal article" date="2023" name="Hortic Res">
        <title>The complete reference genome for grapevine (Vitis vinifera L.) genetics and breeding.</title>
        <authorList>
            <person name="Shi X."/>
            <person name="Cao S."/>
            <person name="Wang X."/>
            <person name="Huang S."/>
            <person name="Wang Y."/>
            <person name="Liu Z."/>
            <person name="Liu W."/>
            <person name="Leng X."/>
            <person name="Peng Y."/>
            <person name="Wang N."/>
            <person name="Wang Y."/>
            <person name="Ma Z."/>
            <person name="Xu X."/>
            <person name="Zhang F."/>
            <person name="Xue H."/>
            <person name="Zhong H."/>
            <person name="Wang Y."/>
            <person name="Zhang K."/>
            <person name="Velt A."/>
            <person name="Avia K."/>
            <person name="Holtgrawe D."/>
            <person name="Grimplet J."/>
            <person name="Matus J.T."/>
            <person name="Ware D."/>
            <person name="Wu X."/>
            <person name="Wang H."/>
            <person name="Liu C."/>
            <person name="Fang Y."/>
            <person name="Rustenholz C."/>
            <person name="Cheng Z."/>
            <person name="Xiao H."/>
            <person name="Zhou Y."/>
        </authorList>
    </citation>
    <scope>NUCLEOTIDE SEQUENCE [LARGE SCALE GENOMIC DNA]</scope>
    <source>
        <strain evidence="9">cv. Pinot noir / PN40024</strain>
        <tissue evidence="8">Leaf</tissue>
    </source>
</reference>
<feature type="compositionally biased region" description="Basic and acidic residues" evidence="6">
    <location>
        <begin position="1060"/>
        <end position="1092"/>
    </location>
</feature>
<dbReference type="Pfam" id="PF02365">
    <property type="entry name" value="NAM"/>
    <property type="match status" value="4"/>
</dbReference>
<feature type="region of interest" description="Disordered" evidence="6">
    <location>
        <begin position="1559"/>
        <end position="1618"/>
    </location>
</feature>
<keyword evidence="5" id="KW-0539">Nucleus</keyword>
<dbReference type="InterPro" id="IPR003441">
    <property type="entry name" value="NAC-dom"/>
</dbReference>
<dbReference type="Gene3D" id="3.60.10.10">
    <property type="entry name" value="Endonuclease/exonuclease/phosphatase"/>
    <property type="match status" value="1"/>
</dbReference>
<feature type="compositionally biased region" description="Basic and acidic residues" evidence="6">
    <location>
        <begin position="1997"/>
        <end position="2007"/>
    </location>
</feature>
<feature type="region of interest" description="Disordered" evidence="6">
    <location>
        <begin position="1927"/>
        <end position="1954"/>
    </location>
</feature>
<feature type="compositionally biased region" description="Polar residues" evidence="6">
    <location>
        <begin position="989"/>
        <end position="998"/>
    </location>
</feature>
<keyword evidence="4" id="KW-0804">Transcription</keyword>
<feature type="compositionally biased region" description="Polar residues" evidence="6">
    <location>
        <begin position="1585"/>
        <end position="1618"/>
    </location>
</feature>
<accession>A0ABY9DDA5</accession>
<evidence type="ECO:0000256" key="6">
    <source>
        <dbReference type="SAM" id="MobiDB-lite"/>
    </source>
</evidence>
<evidence type="ECO:0000256" key="1">
    <source>
        <dbReference type="ARBA" id="ARBA00004123"/>
    </source>
</evidence>
<dbReference type="InterPro" id="IPR005135">
    <property type="entry name" value="Endo/exonuclease/phosphatase"/>
</dbReference>
<proteinExistence type="predicted"/>
<dbReference type="SUPFAM" id="SSF56219">
    <property type="entry name" value="DNase I-like"/>
    <property type="match status" value="1"/>
</dbReference>
<feature type="region of interest" description="Disordered" evidence="6">
    <location>
        <begin position="2576"/>
        <end position="2596"/>
    </location>
</feature>
<dbReference type="InterPro" id="IPR011992">
    <property type="entry name" value="EF-hand-dom_pair"/>
</dbReference>
<evidence type="ECO:0000256" key="2">
    <source>
        <dbReference type="ARBA" id="ARBA00023015"/>
    </source>
</evidence>
<evidence type="ECO:0000313" key="8">
    <source>
        <dbReference type="EMBL" id="WKA05674.1"/>
    </source>
</evidence>
<keyword evidence="3" id="KW-0238">DNA-binding</keyword>
<feature type="compositionally biased region" description="Polar residues" evidence="6">
    <location>
        <begin position="954"/>
        <end position="974"/>
    </location>
</feature>
<comment type="subcellular location">
    <subcellularLocation>
        <location evidence="1">Nucleus</location>
    </subcellularLocation>
</comment>
<dbReference type="Gene3D" id="3.30.420.10">
    <property type="entry name" value="Ribonuclease H-like superfamily/Ribonuclease H"/>
    <property type="match status" value="1"/>
</dbReference>
<gene>
    <name evidence="8" type="ORF">VitviT2T_023626</name>
</gene>
<keyword evidence="2" id="KW-0805">Transcription regulation</keyword>
<sequence>MFGTKHPEFILHTHYPQSNGQAEATNKTLINALKKRHEQAKGKWVEELPGVLWAYRTTPGRPTGNTPFALAYGMDAVIPTEIGLPTIRTDATKQNDANTELGRNFDWTNEVRENAAIRMADYQQRASTHYNRKVKPRSFKNEPCSSSISCTTFNILAPIYKRLDQQNQSLRESGCRAFWISRNNRILDWLLYESSSIICLQEFWVGNEELVHMYQKRLGDAGYITFQLARTNNRGDGLLTAVRKDYFRVLNYRELLFNDFGDRVAQLLHVQLAVPLPQNRKGNVQLQQEILIVNTHLLFPHDSSLSIARLHQVYKILQYVESYQRENKLKPIPIILCGDWNGSKRGHVYKFLRSQGFVSSYDTAHQYTDSDADAHKWVSHCNHRGNICGVDFIWLLNPNKFRKPLKTSWAEAVFGIIKYQLRKASLAENDAFALLKADNLGDFITHSSFCEALCQINLIEHPHGLSFQETEDLWIQADNDGNGIIDYEKFQRWIWNPTCSEQREENHSESREDAKEDSEEQVIGFKVKNAVLSPHEVEKGVWPENYSLSDHARLTVVFSIYIAHGIRFSSVKLSMFRLFKFPDSFTLRLLHLHHPSSSSGSSVCLFDSQLSMSGGGMIGMASESLPVGFRFHPTDEELVDHYLKLKILGMNSHVDIIPEVDVCKWEPWDLPVLSVIQTNDPEWFFFCPPDYKYPTGRRSNRATEAGYWKPTGKDRNIKSRATKELLGTKKTLVFYRGRAPQSVRTNWVMHEYRAAIASLPANKAYVLCRLKRKTDENTGPDIPPETNVNGIVFNMDGLANMVTLGGEPSHHASISASNIGNYQVEEPTPEMDPLIQDLFNEPTFIPADYDFSSDTEQGPHLDLPFANGFNNVCERTLFQDGSSEPDDDVSRFLNTLIVDQDEHPFGELASQRSSPVDSGNLRYGSIGKLSARPQSPLKGVYGKGGGSSSDTDTEVLQVQYSQSRKTSSLINGVSHSKHCMPSPMARRSYATSQLSSINQHRKENKSSLHDESRRFAAPSIERLDNFVAQRVAPKSVKLEGNVSKTDIPQALTKLSCSMSKSEEKPVSTKAKEMTEYDSATDHNKDSIKESKKDCEVTQKANVKLSPKSIWNVPVGSNQKGFFNCPETASGYLGVTSSLDCRCNIGEDSREAMGCGFRPTDEELVNHYLKLKIQGKDSEVQIIPVVDVCKSEPWELPDLSRIKTADPDWFFFSPVDLKYSNGSHVNRQTEAGFWKPTGQDREVKSGTNKIGTKKSLVFHKGRGRAAVRTNWVIHQYRTDIAGLPANRAYVLCHLMKKTDENTGPDEAVAGSGNGLANNMTLGAGLSHHASDIVSDIGNYQVEEMILDGDPELEGLLHEPTIHPLDYDLFHHTEQGLDLDLSSSSGYNNSCGSMQFQDEDDAEFVDGLFIDPDGYPCGGLSDERSSAVYGSIGRLSARPQSPLKGAYVKGSRSATYTEVLHVKPSLSQEASSRVVSSSKECMQSPMAQQQHSASGSFSINQQRLANSVAQGVAPKSVKLEGNDLNNEILLAKLAKLSGSMTKSEENSVSIKAKDRAEYGSATDLLQSKNPIRESKKDCEVPEKANPKLSSMTRLNEPVGSTQKGSFNSPETTSASHEPSSSPAQLVNFLTGIILFVILIVVMVLDFIAKLKILGMESPVDIIPEVDICKWEPWELPVFSVIKTDDPEWFFFSLLDYKYSNGSRSNRATSAGYWKPTGQDRDIFSGTNKEVIGTKKTLVFYRGRGRGAIRTNWVIHEYRANIAGLPANRAYVLCRLKRKTDENTGSDIPIPDEAVAGSGILQNGLANNMTLGAGPSHYASNIASNTRNYQVEDMTLEEDPQIQGLFSETTFIPLDSDFFSDTVQGPHLDLPFSNGFNNVCGRTPFQDDTTEQDDDVNWFLNTLIIDQDEHPFGELASQWSSGVDNGNLRHDSIGKLSAHPQSPLKGVHGKGGGSRDTEVPQVQYSQLLQASSLTSGLSPKECVQSPMDRPTSRLSSINQHRRENKSLLHDESRRFDAPSIERLDNFVAQRVAPKSLKLTGNASNNETLIAKLTKLSCSMTKPEEKSVSIKADDRTEHRSAIDLFQYKTIRESKKDCIVTEKANPKLSSIRNWPVTGNQKGSFNSLETVSASHEPSSSAGLSHTVVGGSYCTHGVRHQCTGAFLIVDEWDVFIVKENNAGGYPSFTGETIGAILETLPVGFRFHPTDEELVDRHLKPKILGMDSQVEIIPEVDICKWEPWELPGFSVLQTDDLEWFFFSPLHKKYQNGSQFKRATKAGYWKPTGLGRDILSRTNKEVIGTRKTLNFYEGRGRAAVLTNWVIYQYQYHRSDIASLPSKRAYVLCRLKRKKDKKTGSYIPTPDEAVAGTGIHLNGPANNMTLDAGPSHHFSDIASDIRNYQVEEMTSDEDPQLPGLLNDIPFTPLDSDWFSDTEQGLDLDLPSPSGFNNSYGNMQFEDGVDTEFADSLIVDPDEYHCEGLTGQRISAVDSWNLNHGFVGRLSARPQSPLKGVYGKGPGSSSNTNTQVLQGFCLQAKDRAEYGSVIDLLQNKNPIREFKKDSEVTEKANPNLSSIWNESVGMNQKGSFSSPETASASHEPSSTPGYPVNLLAGILLLVLDINANI</sequence>
<dbReference type="Proteomes" id="UP001227230">
    <property type="component" value="Chromosome 15"/>
</dbReference>
<dbReference type="InterPro" id="IPR012337">
    <property type="entry name" value="RNaseH-like_sf"/>
</dbReference>
<evidence type="ECO:0000259" key="7">
    <source>
        <dbReference type="PROSITE" id="PS51005"/>
    </source>
</evidence>
<evidence type="ECO:0000256" key="5">
    <source>
        <dbReference type="ARBA" id="ARBA00023242"/>
    </source>
</evidence>
<feature type="domain" description="NAC" evidence="7">
    <location>
        <begin position="2193"/>
        <end position="2344"/>
    </location>
</feature>
<evidence type="ECO:0000256" key="4">
    <source>
        <dbReference type="ARBA" id="ARBA00023163"/>
    </source>
</evidence>
<dbReference type="PROSITE" id="PS51005">
    <property type="entry name" value="NAC"/>
    <property type="match status" value="4"/>
</dbReference>
<protein>
    <recommendedName>
        <fullName evidence="7">NAC domain-containing protein</fullName>
    </recommendedName>
</protein>
<feature type="domain" description="NAC" evidence="7">
    <location>
        <begin position="1150"/>
        <end position="1296"/>
    </location>
</feature>